<keyword evidence="1" id="KW-0863">Zinc-finger</keyword>
<keyword evidence="1" id="KW-0479">Metal-binding</keyword>
<feature type="coiled-coil region" evidence="2">
    <location>
        <begin position="190"/>
        <end position="217"/>
    </location>
</feature>
<dbReference type="InterPro" id="IPR011042">
    <property type="entry name" value="6-blade_b-propeller_TolB-like"/>
</dbReference>
<dbReference type="CDD" id="cd19757">
    <property type="entry name" value="Bbox1"/>
    <property type="match status" value="1"/>
</dbReference>
<dbReference type="Gene3D" id="3.30.160.60">
    <property type="entry name" value="Classic Zinc Finger"/>
    <property type="match status" value="1"/>
</dbReference>
<dbReference type="SUPFAM" id="SSF101898">
    <property type="entry name" value="NHL repeat"/>
    <property type="match status" value="1"/>
</dbReference>
<evidence type="ECO:0000256" key="2">
    <source>
        <dbReference type="SAM" id="Coils"/>
    </source>
</evidence>
<organism evidence="4 5">
    <name type="scientific">Pinctada imbricata</name>
    <name type="common">Atlantic pearl-oyster</name>
    <name type="synonym">Pinctada martensii</name>
    <dbReference type="NCBI Taxonomy" id="66713"/>
    <lineage>
        <taxon>Eukaryota</taxon>
        <taxon>Metazoa</taxon>
        <taxon>Spiralia</taxon>
        <taxon>Lophotrochozoa</taxon>
        <taxon>Mollusca</taxon>
        <taxon>Bivalvia</taxon>
        <taxon>Autobranchia</taxon>
        <taxon>Pteriomorphia</taxon>
        <taxon>Pterioida</taxon>
        <taxon>Pterioidea</taxon>
        <taxon>Pteriidae</taxon>
        <taxon>Pinctada</taxon>
    </lineage>
</organism>
<feature type="domain" description="B box-type" evidence="3">
    <location>
        <begin position="18"/>
        <end position="60"/>
    </location>
</feature>
<name>A0AA88YS39_PINIB</name>
<dbReference type="GO" id="GO:0008270">
    <property type="term" value="F:zinc ion binding"/>
    <property type="evidence" value="ECO:0007669"/>
    <property type="project" value="UniProtKB-KW"/>
</dbReference>
<dbReference type="SMART" id="SM00336">
    <property type="entry name" value="BBOX"/>
    <property type="match status" value="2"/>
</dbReference>
<reference evidence="4" key="1">
    <citation type="submission" date="2019-08" db="EMBL/GenBank/DDBJ databases">
        <title>The improved chromosome-level genome for the pearl oyster Pinctada fucata martensii using PacBio sequencing and Hi-C.</title>
        <authorList>
            <person name="Zheng Z."/>
        </authorList>
    </citation>
    <scope>NUCLEOTIDE SEQUENCE</scope>
    <source>
        <strain evidence="4">ZZ-2019</strain>
        <tissue evidence="4">Adductor muscle</tissue>
    </source>
</reference>
<dbReference type="SUPFAM" id="SSF57845">
    <property type="entry name" value="B-box zinc-binding domain"/>
    <property type="match status" value="1"/>
</dbReference>
<gene>
    <name evidence="4" type="ORF">FSP39_002200</name>
</gene>
<dbReference type="PROSITE" id="PS50119">
    <property type="entry name" value="ZF_BBOX"/>
    <property type="match status" value="2"/>
</dbReference>
<evidence type="ECO:0000259" key="3">
    <source>
        <dbReference type="PROSITE" id="PS50119"/>
    </source>
</evidence>
<keyword evidence="1" id="KW-0862">Zinc</keyword>
<dbReference type="GO" id="GO:0061630">
    <property type="term" value="F:ubiquitin protein ligase activity"/>
    <property type="evidence" value="ECO:0007669"/>
    <property type="project" value="TreeGrafter"/>
</dbReference>
<dbReference type="Gene3D" id="2.120.10.30">
    <property type="entry name" value="TolB, C-terminal domain"/>
    <property type="match status" value="1"/>
</dbReference>
<keyword evidence="5" id="KW-1185">Reference proteome</keyword>
<dbReference type="Pfam" id="PF00643">
    <property type="entry name" value="zf-B_box"/>
    <property type="match status" value="2"/>
</dbReference>
<proteinExistence type="predicted"/>
<evidence type="ECO:0000256" key="1">
    <source>
        <dbReference type="PROSITE-ProRule" id="PRU00024"/>
    </source>
</evidence>
<dbReference type="PANTHER" id="PTHR25462">
    <property type="entry name" value="BONUS, ISOFORM C-RELATED"/>
    <property type="match status" value="1"/>
</dbReference>
<protein>
    <recommendedName>
        <fullName evidence="3">B box-type domain-containing protein</fullName>
    </recommendedName>
</protein>
<feature type="domain" description="B box-type" evidence="3">
    <location>
        <begin position="70"/>
        <end position="110"/>
    </location>
</feature>
<dbReference type="Proteomes" id="UP001186944">
    <property type="component" value="Unassembled WGS sequence"/>
</dbReference>
<evidence type="ECO:0000313" key="4">
    <source>
        <dbReference type="EMBL" id="KAK3104446.1"/>
    </source>
</evidence>
<accession>A0AA88YS39</accession>
<dbReference type="InterPro" id="IPR047153">
    <property type="entry name" value="TRIM45/56/19-like"/>
</dbReference>
<dbReference type="EMBL" id="VSWD01000004">
    <property type="protein sequence ID" value="KAK3104446.1"/>
    <property type="molecule type" value="Genomic_DNA"/>
</dbReference>
<keyword evidence="2" id="KW-0175">Coiled coil</keyword>
<dbReference type="AlphaFoldDB" id="A0AA88YS39"/>
<dbReference type="InterPro" id="IPR000315">
    <property type="entry name" value="Znf_B-box"/>
</dbReference>
<dbReference type="PANTHER" id="PTHR25462:SF291">
    <property type="entry name" value="E3 UBIQUITIN-PROTEIN LIGASE TRIM45"/>
    <property type="match status" value="1"/>
</dbReference>
<sequence length="553" mass="61793">MAFASTMIGAQEAIIKSCDICEEGENVNWYCVDCAQNLCDGCEKGHKKIATCKNHQIVSISEGISITKRNVSSLCKEHSEGFSFFCRSCEKNICSKCLSASHKSHNFVELRDYQSELQDRLEAILKEKEGEKELITQSINASIGHEKKCEETLTQNYAAIDDMVRSIQIAATEEGSKMKLSLKSGIDGRLTEAKENRQKMEAQKNLYDKEIQAVQQELRIQTPPTFNQFFKASTYKLQSLKPLVFPLPVINTFTAGHMQKELIRDMIGKDGEEVHAEAPPQEMLTRSFRAINQNLETVNTFNKLDSAKNCYSICISSEGYIWLGGKGCVYKMSSDCSKTNHQIPARESRLTCDYITCLQSGDAVVSYGYGSHFLDRFTTDGKRVEFTDLSPRHGYDIAKTYDDEVVVSACTDYLGLLSDLNSWSLIICSKEGKKLKDIKMGENIGNFGIDVYGNIIKSAEASLSLTILDRRGTVLKTIPTKKPNLQRISCDSHGNIVGVSGGGKEVRVISDDGKEERCFTVKCRNGINDICIDSENRLLILMDKKRVVVGKYL</sequence>
<comment type="caution">
    <text evidence="4">The sequence shown here is derived from an EMBL/GenBank/DDBJ whole genome shotgun (WGS) entry which is preliminary data.</text>
</comment>
<evidence type="ECO:0000313" key="5">
    <source>
        <dbReference type="Proteomes" id="UP001186944"/>
    </source>
</evidence>